<dbReference type="Proteomes" id="UP001201463">
    <property type="component" value="Unassembled WGS sequence"/>
</dbReference>
<feature type="chain" id="PRO_5046151884" description="Tetratricopeptide repeat-containing protein" evidence="1">
    <location>
        <begin position="22"/>
        <end position="417"/>
    </location>
</feature>
<proteinExistence type="predicted"/>
<dbReference type="EMBL" id="JAJTWT010000002">
    <property type="protein sequence ID" value="MCE4536911.1"/>
    <property type="molecule type" value="Genomic_DNA"/>
</dbReference>
<evidence type="ECO:0008006" key="4">
    <source>
        <dbReference type="Google" id="ProtNLM"/>
    </source>
</evidence>
<reference evidence="2 3" key="1">
    <citation type="submission" date="2021-12" db="EMBL/GenBank/DDBJ databases">
        <title>Genome seq of p7.</title>
        <authorList>
            <person name="Seo T."/>
        </authorList>
    </citation>
    <scope>NUCLEOTIDE SEQUENCE [LARGE SCALE GENOMIC DNA]</scope>
    <source>
        <strain evidence="2 3">P7</strain>
    </source>
</reference>
<evidence type="ECO:0000313" key="2">
    <source>
        <dbReference type="EMBL" id="MCE4536911.1"/>
    </source>
</evidence>
<evidence type="ECO:0000313" key="3">
    <source>
        <dbReference type="Proteomes" id="UP001201463"/>
    </source>
</evidence>
<sequence length="417" mass="44507">MKTLKTVVAVAVGALALSLNGAPGAAFGISQAAAQESVRKEVGTPLTEASKFVKAGKYREALAKLRDAEAVGGRTAAENNAIEGVRFSAAMGANDPDTMVRSFDALKGAGKLSQSQQLQYMEAIAGTYLRNRDSNKALTWAQRYFKEGGNSATMKQVLQNAQFATGDMSGAIKDTLEEIAADEKAGHTPPKDKLNLLLYAAQKKGDANAEGIATEKLLNYYPDPKLWAQILGSLPQKKSFDNNRFQLDLYRLRLATGNMREANDYMEMAQLAAQAGYPEEGKQVVDKGFAAGVLGQGAEGARHKRLADLMIKKIAEAKAGAAANEKAAQDAKDGNDFVKLGLANAFGGNAKKGIDQLEQGIAKGNLKRPEDAKLYLGLAHYLAGDTAKAQGVWKTVKGTDGSADLARLWIIQSRTKH</sequence>
<accession>A0ABS8XDJ7</accession>
<comment type="caution">
    <text evidence="2">The sequence shown here is derived from an EMBL/GenBank/DDBJ whole genome shotgun (WGS) entry which is preliminary data.</text>
</comment>
<protein>
    <recommendedName>
        <fullName evidence="4">Tetratricopeptide repeat-containing protein</fullName>
    </recommendedName>
</protein>
<keyword evidence="3" id="KW-1185">Reference proteome</keyword>
<feature type="signal peptide" evidence="1">
    <location>
        <begin position="1"/>
        <end position="21"/>
    </location>
</feature>
<gene>
    <name evidence="2" type="ORF">LXT12_06570</name>
</gene>
<dbReference type="RefSeq" id="WP_233390616.1">
    <property type="nucleotide sequence ID" value="NZ_JAJTWT010000002.1"/>
</dbReference>
<evidence type="ECO:0000256" key="1">
    <source>
        <dbReference type="SAM" id="SignalP"/>
    </source>
</evidence>
<name>A0ABS8XDJ7_9BURK</name>
<organism evidence="2 3">
    <name type="scientific">Pelomonas caseinilytica</name>
    <dbReference type="NCBI Taxonomy" id="2906763"/>
    <lineage>
        <taxon>Bacteria</taxon>
        <taxon>Pseudomonadati</taxon>
        <taxon>Pseudomonadota</taxon>
        <taxon>Betaproteobacteria</taxon>
        <taxon>Burkholderiales</taxon>
        <taxon>Sphaerotilaceae</taxon>
        <taxon>Roseateles</taxon>
    </lineage>
</organism>
<keyword evidence="1" id="KW-0732">Signal</keyword>